<evidence type="ECO:0000313" key="2">
    <source>
        <dbReference type="Proteomes" id="UP000236248"/>
    </source>
</evidence>
<evidence type="ECO:0000313" key="1">
    <source>
        <dbReference type="EMBL" id="SPC34350.1"/>
    </source>
</evidence>
<dbReference type="EMBL" id="LT981265">
    <property type="protein sequence ID" value="SPC34350.1"/>
    <property type="molecule type" value="Genomic_DNA"/>
</dbReference>
<dbReference type="KEGG" id="ncv:NCAV_1183"/>
<dbReference type="GeneID" id="41595188"/>
<organism evidence="1 2">
    <name type="scientific">Candidatus Nitrosocaldus cavascurensis</name>
    <dbReference type="NCBI Taxonomy" id="2058097"/>
    <lineage>
        <taxon>Archaea</taxon>
        <taxon>Nitrososphaerota</taxon>
        <taxon>Nitrososphaeria</taxon>
        <taxon>Candidatus Nitrosocaldales</taxon>
        <taxon>Candidatus Nitrosocaldaceae</taxon>
        <taxon>Candidatus Nitrosocaldus</taxon>
    </lineage>
</organism>
<sequence>MAATIKAMRVELDVSNVTSIDQARAYVEEIQHQYADLTVTNINVTANRITFDVGSPGMEDLSPSDIKFRIEEFLNMNVAPFAVNRINIGGAVTVTLEAARAAASTTTAAALKKIVTIELDVSNVASVDQARAYVEEIQHQYADLTVTNINVTANRITFDVGSPGMEDLSPSDIKFRIEEFLNMNVAPFTVKSVNAR</sequence>
<gene>
    <name evidence="1" type="ORF">NCAV_1183</name>
</gene>
<reference evidence="2" key="1">
    <citation type="submission" date="2018-01" db="EMBL/GenBank/DDBJ databases">
        <authorList>
            <person name="Kerou L M."/>
        </authorList>
    </citation>
    <scope>NUCLEOTIDE SEQUENCE [LARGE SCALE GENOMIC DNA]</scope>
    <source>
        <strain evidence="2">SCU2</strain>
    </source>
</reference>
<dbReference type="AlphaFoldDB" id="A0A2K5ARR7"/>
<dbReference type="RefSeq" id="WP_103286982.1">
    <property type="nucleotide sequence ID" value="NZ_LT981265.1"/>
</dbReference>
<dbReference type="Proteomes" id="UP000236248">
    <property type="component" value="Chromosome NCAV"/>
</dbReference>
<name>A0A2K5ARR7_9ARCH</name>
<proteinExistence type="predicted"/>
<protein>
    <submittedName>
        <fullName evidence="1">Uncharacterized protein</fullName>
    </submittedName>
</protein>
<accession>A0A2K5ARR7</accession>
<keyword evidence="2" id="KW-1185">Reference proteome</keyword>